<dbReference type="InterPro" id="IPR000524">
    <property type="entry name" value="Tscrpt_reg_HTH_GntR"/>
</dbReference>
<evidence type="ECO:0000313" key="6">
    <source>
        <dbReference type="Proteomes" id="UP001214441"/>
    </source>
</evidence>
<reference evidence="5 6" key="1">
    <citation type="submission" date="2023-05" db="EMBL/GenBank/DDBJ databases">
        <title>Streptantibioticus silvisoli sp. nov., acidotolerant actinomycetes 1 from pine litter.</title>
        <authorList>
            <person name="Swiecimska M."/>
            <person name="Golinska P."/>
            <person name="Sangal V."/>
            <person name="Wachnowicz B."/>
            <person name="Goodfellow M."/>
        </authorList>
    </citation>
    <scope>NUCLEOTIDE SEQUENCE [LARGE SCALE GENOMIC DNA]</scope>
    <source>
        <strain evidence="5 6">DSM 42109</strain>
    </source>
</reference>
<keyword evidence="1" id="KW-0805">Transcription regulation</keyword>
<dbReference type="PRINTS" id="PR00035">
    <property type="entry name" value="HTHGNTR"/>
</dbReference>
<accession>A0ABT7A3G7</accession>
<dbReference type="EMBL" id="JANCPR020000033">
    <property type="protein sequence ID" value="MDJ1135888.1"/>
    <property type="molecule type" value="Genomic_DNA"/>
</dbReference>
<dbReference type="InterPro" id="IPR036390">
    <property type="entry name" value="WH_DNA-bd_sf"/>
</dbReference>
<keyword evidence="6" id="KW-1185">Reference proteome</keyword>
<organism evidence="5 6">
    <name type="scientific">Streptomyces iconiensis</name>
    <dbReference type="NCBI Taxonomy" id="1384038"/>
    <lineage>
        <taxon>Bacteria</taxon>
        <taxon>Bacillati</taxon>
        <taxon>Actinomycetota</taxon>
        <taxon>Actinomycetes</taxon>
        <taxon>Kitasatosporales</taxon>
        <taxon>Streptomycetaceae</taxon>
        <taxon>Streptomyces</taxon>
    </lineage>
</organism>
<evidence type="ECO:0000313" key="5">
    <source>
        <dbReference type="EMBL" id="MDJ1135888.1"/>
    </source>
</evidence>
<dbReference type="Pfam" id="PF00392">
    <property type="entry name" value="GntR"/>
    <property type="match status" value="1"/>
</dbReference>
<dbReference type="Gene3D" id="1.10.10.10">
    <property type="entry name" value="Winged helix-like DNA-binding domain superfamily/Winged helix DNA-binding domain"/>
    <property type="match status" value="1"/>
</dbReference>
<dbReference type="RefSeq" id="WP_274044859.1">
    <property type="nucleotide sequence ID" value="NZ_JANCPR020000033.1"/>
</dbReference>
<evidence type="ECO:0000256" key="1">
    <source>
        <dbReference type="ARBA" id="ARBA00023015"/>
    </source>
</evidence>
<dbReference type="InterPro" id="IPR036388">
    <property type="entry name" value="WH-like_DNA-bd_sf"/>
</dbReference>
<name>A0ABT7A3G7_9ACTN</name>
<keyword evidence="2" id="KW-0238">DNA-binding</keyword>
<dbReference type="PANTHER" id="PTHR43537">
    <property type="entry name" value="TRANSCRIPTIONAL REGULATOR, GNTR FAMILY"/>
    <property type="match status" value="1"/>
</dbReference>
<sequence>MTRKRDSSNGRRPRDVVADTLRERIRNGEFEPGARLPTQRELETEFGVSRSAVREALAALAQDGLLEGIGRGASPTVAIHARPGDAPRTAGTELGERLYAAFQADHVTIDAFSLTTETLNNALSRPQVDIIEGTLAPESVTIRILIPSLGARLALPRLMSGPDDPRPLDRLHEMQRTYTKTLELMLRTMGDRSRVGEVRFEIRTVPITPTHKLYLLNSTEALMGYYPVLADQEVEFRGDQLTIYDVRGVESRLFRFSSGADSRDDQEAAFVEESQLFFESLWSTIAKPFSPD</sequence>
<dbReference type="Proteomes" id="UP001214441">
    <property type="component" value="Unassembled WGS sequence"/>
</dbReference>
<dbReference type="PROSITE" id="PS50949">
    <property type="entry name" value="HTH_GNTR"/>
    <property type="match status" value="1"/>
</dbReference>
<evidence type="ECO:0000256" key="2">
    <source>
        <dbReference type="ARBA" id="ARBA00023125"/>
    </source>
</evidence>
<evidence type="ECO:0000259" key="4">
    <source>
        <dbReference type="PROSITE" id="PS50949"/>
    </source>
</evidence>
<dbReference type="PANTHER" id="PTHR43537:SF24">
    <property type="entry name" value="GLUCONATE OPERON TRANSCRIPTIONAL REPRESSOR"/>
    <property type="match status" value="1"/>
</dbReference>
<feature type="domain" description="HTH gntR-type" evidence="4">
    <location>
        <begin position="11"/>
        <end position="80"/>
    </location>
</feature>
<dbReference type="SMART" id="SM00345">
    <property type="entry name" value="HTH_GNTR"/>
    <property type="match status" value="1"/>
</dbReference>
<comment type="caution">
    <text evidence="5">The sequence shown here is derived from an EMBL/GenBank/DDBJ whole genome shotgun (WGS) entry which is preliminary data.</text>
</comment>
<proteinExistence type="predicted"/>
<protein>
    <submittedName>
        <fullName evidence="5">Winged helix-turn-helix domain-containing protein</fullName>
    </submittedName>
</protein>
<gene>
    <name evidence="5" type="ORF">NMN56_028870</name>
</gene>
<evidence type="ECO:0000256" key="3">
    <source>
        <dbReference type="ARBA" id="ARBA00023163"/>
    </source>
</evidence>
<dbReference type="CDD" id="cd07377">
    <property type="entry name" value="WHTH_GntR"/>
    <property type="match status" value="1"/>
</dbReference>
<keyword evidence="3" id="KW-0804">Transcription</keyword>
<dbReference type="SUPFAM" id="SSF46785">
    <property type="entry name" value="Winged helix' DNA-binding domain"/>
    <property type="match status" value="1"/>
</dbReference>